<dbReference type="InterPro" id="IPR007608">
    <property type="entry name" value="Senescence_reg_S40"/>
</dbReference>
<dbReference type="AlphaFoldDB" id="A0AAV3QQ35"/>
<dbReference type="Pfam" id="PF04520">
    <property type="entry name" value="Senescence_reg"/>
    <property type="match status" value="1"/>
</dbReference>
<dbReference type="PANTHER" id="PTHR33083:SF123">
    <property type="entry name" value="EXPRESSED PROTEIN"/>
    <property type="match status" value="1"/>
</dbReference>
<organism evidence="2 3">
    <name type="scientific">Lithospermum erythrorhizon</name>
    <name type="common">Purple gromwell</name>
    <name type="synonym">Lithospermum officinale var. erythrorhizon</name>
    <dbReference type="NCBI Taxonomy" id="34254"/>
    <lineage>
        <taxon>Eukaryota</taxon>
        <taxon>Viridiplantae</taxon>
        <taxon>Streptophyta</taxon>
        <taxon>Embryophyta</taxon>
        <taxon>Tracheophyta</taxon>
        <taxon>Spermatophyta</taxon>
        <taxon>Magnoliopsida</taxon>
        <taxon>eudicotyledons</taxon>
        <taxon>Gunneridae</taxon>
        <taxon>Pentapetalae</taxon>
        <taxon>asterids</taxon>
        <taxon>lamiids</taxon>
        <taxon>Boraginales</taxon>
        <taxon>Boraginaceae</taxon>
        <taxon>Boraginoideae</taxon>
        <taxon>Lithospermeae</taxon>
        <taxon>Lithospermum</taxon>
    </lineage>
</organism>
<sequence>MRGRESWSTSSSSSSTLRFLDNLKLSESNQDPLNHSFEFQENDVVWSTTTTLHHPLSPSSSSPPPFTPPSNLLHHRFIPTNSGLTTALSEDSLHPLLHRNSATKAIPQLKSAGGQSKFHQSAPVNIPMWPNSINKNNKNKFMNVDKFDEDDDELDGDNEMVPPHVIVARSHVTFSVFKGVGRTLKGRDLRRVRNAVFQETGFID</sequence>
<dbReference type="EMBL" id="BAABME010005344">
    <property type="protein sequence ID" value="GAA0165331.1"/>
    <property type="molecule type" value="Genomic_DNA"/>
</dbReference>
<comment type="similarity">
    <text evidence="1">Belongs to the senescence regulator S40 family.</text>
</comment>
<proteinExistence type="inferred from homology"/>
<reference evidence="2 3" key="1">
    <citation type="submission" date="2024-01" db="EMBL/GenBank/DDBJ databases">
        <title>The complete chloroplast genome sequence of Lithospermum erythrorhizon: insights into the phylogenetic relationship among Boraginaceae species and the maternal lineages of purple gromwells.</title>
        <authorList>
            <person name="Okada T."/>
            <person name="Watanabe K."/>
        </authorList>
    </citation>
    <scope>NUCLEOTIDE SEQUENCE [LARGE SCALE GENOMIC DNA]</scope>
</reference>
<gene>
    <name evidence="2" type="ORF">LIER_20765</name>
</gene>
<keyword evidence="3" id="KW-1185">Reference proteome</keyword>
<dbReference type="Proteomes" id="UP001454036">
    <property type="component" value="Unassembled WGS sequence"/>
</dbReference>
<evidence type="ECO:0008006" key="4">
    <source>
        <dbReference type="Google" id="ProtNLM"/>
    </source>
</evidence>
<protein>
    <recommendedName>
        <fullName evidence="4">Senescence regulator</fullName>
    </recommendedName>
</protein>
<dbReference type="PANTHER" id="PTHR33083">
    <property type="entry name" value="EXPRESSED PROTEIN"/>
    <property type="match status" value="1"/>
</dbReference>
<name>A0AAV3QQ35_LITER</name>
<evidence type="ECO:0000256" key="1">
    <source>
        <dbReference type="ARBA" id="ARBA00034773"/>
    </source>
</evidence>
<evidence type="ECO:0000313" key="2">
    <source>
        <dbReference type="EMBL" id="GAA0165331.1"/>
    </source>
</evidence>
<evidence type="ECO:0000313" key="3">
    <source>
        <dbReference type="Proteomes" id="UP001454036"/>
    </source>
</evidence>
<comment type="caution">
    <text evidence="2">The sequence shown here is derived from an EMBL/GenBank/DDBJ whole genome shotgun (WGS) entry which is preliminary data.</text>
</comment>
<dbReference type="GO" id="GO:0010150">
    <property type="term" value="P:leaf senescence"/>
    <property type="evidence" value="ECO:0007669"/>
    <property type="project" value="UniProtKB-ARBA"/>
</dbReference>
<accession>A0AAV3QQ35</accession>